<evidence type="ECO:0000256" key="2">
    <source>
        <dbReference type="ARBA" id="ARBA00023002"/>
    </source>
</evidence>
<evidence type="ECO:0000256" key="3">
    <source>
        <dbReference type="RuleBase" id="RU000363"/>
    </source>
</evidence>
<dbReference type="InterPro" id="IPR057326">
    <property type="entry name" value="KR_dom"/>
</dbReference>
<proteinExistence type="inferred from homology"/>
<dbReference type="PANTHER" id="PTHR44196:SF1">
    <property type="entry name" value="DEHYDROGENASE_REDUCTASE SDR FAMILY MEMBER 7B"/>
    <property type="match status" value="1"/>
</dbReference>
<dbReference type="GO" id="GO:0004316">
    <property type="term" value="F:3-oxoacyl-[acyl-carrier-protein] reductase (NADPH) activity"/>
    <property type="evidence" value="ECO:0007669"/>
    <property type="project" value="UniProtKB-EC"/>
</dbReference>
<dbReference type="OrthoDB" id="9785520at2"/>
<dbReference type="InterPro" id="IPR020904">
    <property type="entry name" value="Sc_DH/Rdtase_CS"/>
</dbReference>
<gene>
    <name evidence="5" type="primary">fabG_7</name>
    <name evidence="5" type="ORF">C1752_03227</name>
</gene>
<organism evidence="5 6">
    <name type="scientific">Acaryochloris thomasi RCC1774</name>
    <dbReference type="NCBI Taxonomy" id="1764569"/>
    <lineage>
        <taxon>Bacteria</taxon>
        <taxon>Bacillati</taxon>
        <taxon>Cyanobacteriota</taxon>
        <taxon>Cyanophyceae</taxon>
        <taxon>Acaryochloridales</taxon>
        <taxon>Acaryochloridaceae</taxon>
        <taxon>Acaryochloris</taxon>
        <taxon>Acaryochloris thomasi</taxon>
    </lineage>
</organism>
<evidence type="ECO:0000313" key="6">
    <source>
        <dbReference type="Proteomes" id="UP000248857"/>
    </source>
</evidence>
<evidence type="ECO:0000259" key="4">
    <source>
        <dbReference type="SMART" id="SM00822"/>
    </source>
</evidence>
<dbReference type="Proteomes" id="UP000248857">
    <property type="component" value="Unassembled WGS sequence"/>
</dbReference>
<comment type="caution">
    <text evidence="5">The sequence shown here is derived from an EMBL/GenBank/DDBJ whole genome shotgun (WGS) entry which is preliminary data.</text>
</comment>
<dbReference type="Gene3D" id="3.40.50.720">
    <property type="entry name" value="NAD(P)-binding Rossmann-like Domain"/>
    <property type="match status" value="1"/>
</dbReference>
<dbReference type="PRINTS" id="PR00081">
    <property type="entry name" value="GDHRDH"/>
</dbReference>
<dbReference type="Pfam" id="PF00106">
    <property type="entry name" value="adh_short"/>
    <property type="match status" value="1"/>
</dbReference>
<dbReference type="CDD" id="cd05233">
    <property type="entry name" value="SDR_c"/>
    <property type="match status" value="1"/>
</dbReference>
<dbReference type="SMART" id="SM00822">
    <property type="entry name" value="PKS_KR"/>
    <property type="match status" value="1"/>
</dbReference>
<dbReference type="PIRSF" id="PIRSF000126">
    <property type="entry name" value="11-beta-HSD1"/>
    <property type="match status" value="1"/>
</dbReference>
<dbReference type="RefSeq" id="WP_110986677.1">
    <property type="nucleotide sequence ID" value="NZ_CAWNWM010000008.1"/>
</dbReference>
<dbReference type="InterPro" id="IPR036291">
    <property type="entry name" value="NAD(P)-bd_dom_sf"/>
</dbReference>
<reference evidence="5 6" key="1">
    <citation type="journal article" date="2018" name="Sci. Rep.">
        <title>A novel species of the marine cyanobacterium Acaryochloris with a unique pigment content and lifestyle.</title>
        <authorList>
            <person name="Partensky F."/>
            <person name="Six C."/>
            <person name="Ratin M."/>
            <person name="Garczarek L."/>
            <person name="Vaulot D."/>
            <person name="Probert I."/>
            <person name="Calteau A."/>
            <person name="Gourvil P."/>
            <person name="Marie D."/>
            <person name="Grebert T."/>
            <person name="Bouchier C."/>
            <person name="Le Panse S."/>
            <person name="Gachenot M."/>
            <person name="Rodriguez F."/>
            <person name="Garrido J.L."/>
        </authorList>
    </citation>
    <scope>NUCLEOTIDE SEQUENCE [LARGE SCALE GENOMIC DNA]</scope>
    <source>
        <strain evidence="5 6">RCC1774</strain>
    </source>
</reference>
<feature type="domain" description="Ketoreductase" evidence="4">
    <location>
        <begin position="6"/>
        <end position="190"/>
    </location>
</feature>
<sequence length="269" mass="29029">MKIQGKTALVTGASRGIGRAIALELAHQGIRCLILVARNHQRLSEVASEIAAMGVRAIALPLDLTETPAVRIAAAQVWQRDGPIHLLINCAGVAHQSPFLKARLPQVQQEIALNLMGTYTITHLLARRMARRQEGRIVNVSSLMGKIAAPTMATYSATKFALVGFTHALRGELATHNVQVTALLPSLTETDMARDLERFRWVIPTSPEAVARVLVASLDRESAEILVGWQSHLAVWCSRIAPGLLEKVIQVTAPKALALKFGAVGASQI</sequence>
<comment type="similarity">
    <text evidence="1 3">Belongs to the short-chain dehydrogenases/reductases (SDR) family.</text>
</comment>
<dbReference type="AlphaFoldDB" id="A0A2W1JGT5"/>
<name>A0A2W1JGT5_9CYAN</name>
<dbReference type="InterPro" id="IPR002347">
    <property type="entry name" value="SDR_fam"/>
</dbReference>
<evidence type="ECO:0000313" key="5">
    <source>
        <dbReference type="EMBL" id="PZD72800.1"/>
    </source>
</evidence>
<evidence type="ECO:0000256" key="1">
    <source>
        <dbReference type="ARBA" id="ARBA00006484"/>
    </source>
</evidence>
<keyword evidence="6" id="KW-1185">Reference proteome</keyword>
<dbReference type="PANTHER" id="PTHR44196">
    <property type="entry name" value="DEHYDROGENASE/REDUCTASE SDR FAMILY MEMBER 7B"/>
    <property type="match status" value="1"/>
</dbReference>
<dbReference type="GO" id="GO:0016020">
    <property type="term" value="C:membrane"/>
    <property type="evidence" value="ECO:0007669"/>
    <property type="project" value="TreeGrafter"/>
</dbReference>
<dbReference type="EC" id="1.1.1.100" evidence="5"/>
<protein>
    <submittedName>
        <fullName evidence="5">3-oxoacyl-[acyl-carrier-protein] reductase FabG</fullName>
        <ecNumber evidence="5">1.1.1.100</ecNumber>
    </submittedName>
</protein>
<accession>A0A2W1JGT5</accession>
<keyword evidence="2 5" id="KW-0560">Oxidoreductase</keyword>
<dbReference type="EMBL" id="PQWO01000008">
    <property type="protein sequence ID" value="PZD72800.1"/>
    <property type="molecule type" value="Genomic_DNA"/>
</dbReference>
<dbReference type="PRINTS" id="PR00080">
    <property type="entry name" value="SDRFAMILY"/>
</dbReference>
<dbReference type="PROSITE" id="PS00061">
    <property type="entry name" value="ADH_SHORT"/>
    <property type="match status" value="1"/>
</dbReference>
<dbReference type="SUPFAM" id="SSF51735">
    <property type="entry name" value="NAD(P)-binding Rossmann-fold domains"/>
    <property type="match status" value="1"/>
</dbReference>